<feature type="domain" description="Mandelate racemase/muconate lactonizing enzyme C-terminal" evidence="7">
    <location>
        <begin position="144"/>
        <end position="238"/>
    </location>
</feature>
<dbReference type="GO" id="GO:0009234">
    <property type="term" value="P:menaquinone biosynthetic process"/>
    <property type="evidence" value="ECO:0007669"/>
    <property type="project" value="UniProtKB-UniRule"/>
</dbReference>
<evidence type="ECO:0000256" key="3">
    <source>
        <dbReference type="ARBA" id="ARBA00022842"/>
    </source>
</evidence>
<dbReference type="NCBIfam" id="TIGR01928">
    <property type="entry name" value="menC_lowGC_arch"/>
    <property type="match status" value="1"/>
</dbReference>
<dbReference type="SUPFAM" id="SSF51604">
    <property type="entry name" value="Enolase C-terminal domain-like"/>
    <property type="match status" value="1"/>
</dbReference>
<dbReference type="Gene3D" id="3.20.20.120">
    <property type="entry name" value="Enolase-like C-terminal domain"/>
    <property type="match status" value="1"/>
</dbReference>
<comment type="cofactor">
    <cofactor evidence="1">
        <name>a divalent metal cation</name>
        <dbReference type="ChEBI" id="CHEBI:60240"/>
    </cofactor>
</comment>
<dbReference type="InterPro" id="IPR010197">
    <property type="entry name" value="OSBS/NAAAR"/>
</dbReference>
<evidence type="ECO:0000256" key="5">
    <source>
        <dbReference type="ARBA" id="ARBA00029491"/>
    </source>
</evidence>
<dbReference type="EC" id="4.2.1.113" evidence="5 6"/>
<dbReference type="UniPathway" id="UPA00079"/>
<dbReference type="Pfam" id="PF13378">
    <property type="entry name" value="MR_MLE_C"/>
    <property type="match status" value="1"/>
</dbReference>
<protein>
    <recommendedName>
        <fullName evidence="5 6">o-succinylbenzoate synthase</fullName>
        <ecNumber evidence="5 6">4.2.1.113</ecNumber>
    </recommendedName>
</protein>
<evidence type="ECO:0000256" key="1">
    <source>
        <dbReference type="ARBA" id="ARBA00001968"/>
    </source>
</evidence>
<dbReference type="SMART" id="SM00922">
    <property type="entry name" value="MR_MLE"/>
    <property type="match status" value="1"/>
</dbReference>
<dbReference type="SUPFAM" id="SSF54826">
    <property type="entry name" value="Enolase N-terminal domain-like"/>
    <property type="match status" value="1"/>
</dbReference>
<dbReference type="Pfam" id="PF02746">
    <property type="entry name" value="MR_MLE_N"/>
    <property type="match status" value="1"/>
</dbReference>
<dbReference type="PANTHER" id="PTHR48073:SF5">
    <property type="entry name" value="O-SUCCINYLBENZOATE SYNTHASE"/>
    <property type="match status" value="1"/>
</dbReference>
<evidence type="ECO:0000313" key="8">
    <source>
        <dbReference type="EMBL" id="SCL70643.1"/>
    </source>
</evidence>
<keyword evidence="4" id="KW-0456">Lyase</keyword>
<keyword evidence="3" id="KW-0460">Magnesium</keyword>
<proteinExistence type="predicted"/>
<accession>A0A1C6VWG8</accession>
<dbReference type="SFLD" id="SFLDG00180">
    <property type="entry name" value="muconate_cycloisomerase"/>
    <property type="match status" value="1"/>
</dbReference>
<dbReference type="AlphaFoldDB" id="A0A1C6VWG8"/>
<gene>
    <name evidence="8" type="ORF">GA0070608_4398</name>
</gene>
<dbReference type="GO" id="GO:0043748">
    <property type="term" value="F:O-succinylbenzoate synthase activity"/>
    <property type="evidence" value="ECO:0007669"/>
    <property type="project" value="UniProtKB-EC"/>
</dbReference>
<dbReference type="InterPro" id="IPR013341">
    <property type="entry name" value="Mandelate_racemase_N_dom"/>
</dbReference>
<dbReference type="UniPathway" id="UPA01057">
    <property type="reaction ID" value="UER00165"/>
</dbReference>
<dbReference type="SFLD" id="SFLDF00009">
    <property type="entry name" value="o-succinylbenzoate_synthase"/>
    <property type="match status" value="1"/>
</dbReference>
<evidence type="ECO:0000313" key="9">
    <source>
        <dbReference type="Proteomes" id="UP000199343"/>
    </source>
</evidence>
<dbReference type="EMBL" id="FMIC01000002">
    <property type="protein sequence ID" value="SCL70643.1"/>
    <property type="molecule type" value="Genomic_DNA"/>
</dbReference>
<dbReference type="RefSeq" id="WP_091630375.1">
    <property type="nucleotide sequence ID" value="NZ_FMIC01000002.1"/>
</dbReference>
<dbReference type="OrthoDB" id="9774531at2"/>
<dbReference type="InterPro" id="IPR029017">
    <property type="entry name" value="Enolase-like_N"/>
</dbReference>
<dbReference type="Proteomes" id="UP000199343">
    <property type="component" value="Unassembled WGS sequence"/>
</dbReference>
<dbReference type="InterPro" id="IPR036849">
    <property type="entry name" value="Enolase-like_C_sf"/>
</dbReference>
<dbReference type="CDD" id="cd03317">
    <property type="entry name" value="NAAAR"/>
    <property type="match status" value="1"/>
</dbReference>
<reference evidence="9" key="1">
    <citation type="submission" date="2016-06" db="EMBL/GenBank/DDBJ databases">
        <authorList>
            <person name="Varghese N."/>
            <person name="Submissions Spin"/>
        </authorList>
    </citation>
    <scope>NUCLEOTIDE SEQUENCE [LARGE SCALE GENOMIC DNA]</scope>
    <source>
        <strain evidence="9">DSM 43363</strain>
    </source>
</reference>
<evidence type="ECO:0000256" key="6">
    <source>
        <dbReference type="NCBIfam" id="TIGR01928"/>
    </source>
</evidence>
<keyword evidence="2" id="KW-0479">Metal-binding</keyword>
<dbReference type="Gene3D" id="3.30.390.10">
    <property type="entry name" value="Enolase-like, N-terminal domain"/>
    <property type="match status" value="1"/>
</dbReference>
<organism evidence="8 9">
    <name type="scientific">Micromonospora peucetia</name>
    <dbReference type="NCBI Taxonomy" id="47871"/>
    <lineage>
        <taxon>Bacteria</taxon>
        <taxon>Bacillati</taxon>
        <taxon>Actinomycetota</taxon>
        <taxon>Actinomycetes</taxon>
        <taxon>Micromonosporales</taxon>
        <taxon>Micromonosporaceae</taxon>
        <taxon>Micromonospora</taxon>
    </lineage>
</organism>
<dbReference type="PANTHER" id="PTHR48073">
    <property type="entry name" value="O-SUCCINYLBENZOATE SYNTHASE-RELATED"/>
    <property type="match status" value="1"/>
</dbReference>
<sequence>MTRIERVELRRVRLPLVHRFQTSSHAKRELEHILVALTDTDGAVGWGEIASPSGPFYSAETVESCWAVARDHLAPLVLRTDWEHPADLAVALGRVRGNHFARAGFDIAAWALWSAVEGTPLAHALGGTRGSVEAGVSLGIEPTVDDLLAQVRLRVDEGYRRVKLKIAPGWDVEPVRAVRTAHPDVPLHVDANGAYQDVPEHRAVLAELDSLGLLMIEQPFAPRDLVAHAALQERISTPVCLDESVEEVDDLVTALRLGAVRVLNVKVSRMGGLTHAVQAHDLAREHGVPVWCGGMHEFGIGRAANVALSALAGFTLPSDVSGSDKYYARDITTRPIVSTDGLVEVPAAPGLGCDADLTYIEERTTGRLVLRADGAP</sequence>
<evidence type="ECO:0000259" key="7">
    <source>
        <dbReference type="SMART" id="SM00922"/>
    </source>
</evidence>
<dbReference type="STRING" id="47871.GA0070608_4398"/>
<name>A0A1C6VWG8_9ACTN</name>
<evidence type="ECO:0000256" key="4">
    <source>
        <dbReference type="ARBA" id="ARBA00023239"/>
    </source>
</evidence>
<dbReference type="SFLD" id="SFLDS00001">
    <property type="entry name" value="Enolase"/>
    <property type="match status" value="1"/>
</dbReference>
<evidence type="ECO:0000256" key="2">
    <source>
        <dbReference type="ARBA" id="ARBA00022723"/>
    </source>
</evidence>
<dbReference type="InterPro" id="IPR013342">
    <property type="entry name" value="Mandelate_racemase_C"/>
</dbReference>
<dbReference type="GO" id="GO:0046872">
    <property type="term" value="F:metal ion binding"/>
    <property type="evidence" value="ECO:0007669"/>
    <property type="project" value="UniProtKB-KW"/>
</dbReference>
<dbReference type="GO" id="GO:0016854">
    <property type="term" value="F:racemase and epimerase activity"/>
    <property type="evidence" value="ECO:0007669"/>
    <property type="project" value="UniProtKB-ARBA"/>
</dbReference>
<dbReference type="InterPro" id="IPR029065">
    <property type="entry name" value="Enolase_C-like"/>
</dbReference>